<sequence>MSLTASVAADATGDAVLDLIADFAASRPRWRADTLRTAGLCLADAVGCALAALDDPACARLTGPLFPGAPAGDVGVPGTGRWLDPVKAAFDIGTLVRWLDFSDTTFVSGHPSDNLGAILAAAAHASARRRAAGLAGPTLDDVFDAMVKAYEIQGRLAQANRFDHPSVGLDHVIGVKIASTAVATLLLGGDRDAIRRALSNAWLDGQALNAYRHTPNAGSRKGWAGGDACARALWLAGLALRGDMGYPQPLSAPTWGFQAVHLQERPVRLPRELGSFVLDHVIFKLHPCQRNTTTAVESAIALHAWLDGRQARIERVDIRTQDEAMRRVDKNGALPNRAARDHSMQYIVAVALLKGGLDHGDYADAAAADPRIDRLRARIRLAEDPDYTREHHDPAVRSCANAVRVTLDDGTVSPWVETRFPAGDPSRRDAALPLLASKFRALAAHRWPAERGETLLARLADPAGAAGWPADEFLSSIARV</sequence>
<evidence type="ECO:0000313" key="10">
    <source>
        <dbReference type="Proteomes" id="UP000277294"/>
    </source>
</evidence>
<evidence type="ECO:0000256" key="6">
    <source>
        <dbReference type="ARBA" id="ARBA00023239"/>
    </source>
</evidence>
<dbReference type="InterPro" id="IPR045337">
    <property type="entry name" value="MmgE_PrpD_C"/>
</dbReference>
<evidence type="ECO:0000256" key="1">
    <source>
        <dbReference type="ARBA" id="ARBA00000096"/>
    </source>
</evidence>
<name>A0A3P4AYE9_9BURK</name>
<dbReference type="GO" id="GO:0019679">
    <property type="term" value="P:propionate metabolic process, methylcitrate cycle"/>
    <property type="evidence" value="ECO:0007669"/>
    <property type="project" value="InterPro"/>
</dbReference>
<dbReference type="NCBIfam" id="TIGR02330">
    <property type="entry name" value="prpD"/>
    <property type="match status" value="1"/>
</dbReference>
<dbReference type="InterPro" id="IPR012705">
    <property type="entry name" value="2Me_IsoCit_deHydtase_PrpD"/>
</dbReference>
<feature type="domain" description="MmgE/PrpD C-terminal" evidence="8">
    <location>
        <begin position="286"/>
        <end position="452"/>
    </location>
</feature>
<protein>
    <recommendedName>
        <fullName evidence="5">2-methylcitrate dehydratase</fullName>
        <ecNumber evidence="4">4.2.1.79</ecNumber>
    </recommendedName>
</protein>
<dbReference type="GO" id="GO:0047547">
    <property type="term" value="F:2-methylcitrate dehydratase activity"/>
    <property type="evidence" value="ECO:0007669"/>
    <property type="project" value="UniProtKB-EC"/>
</dbReference>
<dbReference type="AlphaFoldDB" id="A0A3P4AYE9"/>
<dbReference type="Gene3D" id="1.10.4100.10">
    <property type="entry name" value="2-methylcitrate dehydratase PrpD"/>
    <property type="match status" value="1"/>
</dbReference>
<dbReference type="PANTHER" id="PTHR16943:SF16">
    <property type="entry name" value="2-METHYLCITRATE DEHYDRATASE-RELATED"/>
    <property type="match status" value="1"/>
</dbReference>
<organism evidence="9 10">
    <name type="scientific">Pigmentiphaga humi</name>
    <dbReference type="NCBI Taxonomy" id="2478468"/>
    <lineage>
        <taxon>Bacteria</taxon>
        <taxon>Pseudomonadati</taxon>
        <taxon>Pseudomonadota</taxon>
        <taxon>Betaproteobacteria</taxon>
        <taxon>Burkholderiales</taxon>
        <taxon>Alcaligenaceae</taxon>
        <taxon>Pigmentiphaga</taxon>
    </lineage>
</organism>
<dbReference type="PANTHER" id="PTHR16943">
    <property type="entry name" value="2-METHYLCITRATE DEHYDRATASE-RELATED"/>
    <property type="match status" value="1"/>
</dbReference>
<dbReference type="GO" id="GO:0051537">
    <property type="term" value="F:2 iron, 2 sulfur cluster binding"/>
    <property type="evidence" value="ECO:0007669"/>
    <property type="project" value="InterPro"/>
</dbReference>
<dbReference type="InterPro" id="IPR042183">
    <property type="entry name" value="MmgE/PrpD_sf_1"/>
</dbReference>
<gene>
    <name evidence="9" type="primary">prpD_2</name>
    <name evidence="9" type="ORF">PIGHUM_01149</name>
</gene>
<feature type="domain" description="MmgE/PrpD N-terminal" evidence="7">
    <location>
        <begin position="20"/>
        <end position="267"/>
    </location>
</feature>
<dbReference type="SUPFAM" id="SSF103378">
    <property type="entry name" value="2-methylcitrate dehydratase PrpD"/>
    <property type="match status" value="1"/>
</dbReference>
<comment type="similarity">
    <text evidence="3">Belongs to the PrpD family.</text>
</comment>
<evidence type="ECO:0000313" key="9">
    <source>
        <dbReference type="EMBL" id="VCU69089.1"/>
    </source>
</evidence>
<dbReference type="Proteomes" id="UP000277294">
    <property type="component" value="Unassembled WGS sequence"/>
</dbReference>
<evidence type="ECO:0000256" key="4">
    <source>
        <dbReference type="ARBA" id="ARBA00013124"/>
    </source>
</evidence>
<keyword evidence="10" id="KW-1185">Reference proteome</keyword>
<evidence type="ECO:0000259" key="8">
    <source>
        <dbReference type="Pfam" id="PF19305"/>
    </source>
</evidence>
<accession>A0A3P4AYE9</accession>
<dbReference type="Pfam" id="PF19305">
    <property type="entry name" value="MmgE_PrpD_C"/>
    <property type="match status" value="1"/>
</dbReference>
<comment type="catalytic activity">
    <reaction evidence="1">
        <text>(2S,3S)-2-methylcitrate = 2-methyl-cis-aconitate + H2O</text>
        <dbReference type="Rhea" id="RHEA:17725"/>
        <dbReference type="ChEBI" id="CHEBI:15377"/>
        <dbReference type="ChEBI" id="CHEBI:57872"/>
        <dbReference type="ChEBI" id="CHEBI:58853"/>
        <dbReference type="EC" id="4.2.1.79"/>
    </reaction>
</comment>
<dbReference type="Gene3D" id="3.30.1330.120">
    <property type="entry name" value="2-methylcitrate dehydratase PrpD"/>
    <property type="match status" value="1"/>
</dbReference>
<reference evidence="9 10" key="1">
    <citation type="submission" date="2018-10" db="EMBL/GenBank/DDBJ databases">
        <authorList>
            <person name="Criscuolo A."/>
        </authorList>
    </citation>
    <scope>NUCLEOTIDE SEQUENCE [LARGE SCALE GENOMIC DNA]</scope>
    <source>
        <strain evidence="9">DnA1</strain>
    </source>
</reference>
<evidence type="ECO:0000259" key="7">
    <source>
        <dbReference type="Pfam" id="PF03972"/>
    </source>
</evidence>
<dbReference type="InterPro" id="IPR005656">
    <property type="entry name" value="MmgE_PrpD"/>
</dbReference>
<comment type="pathway">
    <text evidence="2">Organic acid metabolism; propanoate degradation.</text>
</comment>
<dbReference type="RefSeq" id="WP_124078447.1">
    <property type="nucleotide sequence ID" value="NZ_UWPJ01000010.1"/>
</dbReference>
<dbReference type="InterPro" id="IPR036148">
    <property type="entry name" value="MmgE/PrpD_sf"/>
</dbReference>
<evidence type="ECO:0000256" key="3">
    <source>
        <dbReference type="ARBA" id="ARBA00006174"/>
    </source>
</evidence>
<dbReference type="EMBL" id="UWPJ01000010">
    <property type="protein sequence ID" value="VCU69089.1"/>
    <property type="molecule type" value="Genomic_DNA"/>
</dbReference>
<dbReference type="InterPro" id="IPR042188">
    <property type="entry name" value="MmgE/PrpD_sf_2"/>
</dbReference>
<dbReference type="EC" id="4.2.1.79" evidence="4"/>
<dbReference type="Pfam" id="PF03972">
    <property type="entry name" value="MmgE_PrpD_N"/>
    <property type="match status" value="1"/>
</dbReference>
<dbReference type="OrthoDB" id="9797528at2"/>
<evidence type="ECO:0000256" key="2">
    <source>
        <dbReference type="ARBA" id="ARBA00005026"/>
    </source>
</evidence>
<dbReference type="UniPathway" id="UPA00946"/>
<keyword evidence="6 9" id="KW-0456">Lyase</keyword>
<proteinExistence type="inferred from homology"/>
<dbReference type="InterPro" id="IPR045336">
    <property type="entry name" value="MmgE_PrpD_N"/>
</dbReference>
<evidence type="ECO:0000256" key="5">
    <source>
        <dbReference type="ARBA" id="ARBA00017240"/>
    </source>
</evidence>